<dbReference type="InterPro" id="IPR006121">
    <property type="entry name" value="HMA_dom"/>
</dbReference>
<dbReference type="PROSITE" id="PS01047">
    <property type="entry name" value="HMA_1"/>
    <property type="match status" value="1"/>
</dbReference>
<dbReference type="InterPro" id="IPR036163">
    <property type="entry name" value="HMA_dom_sf"/>
</dbReference>
<reference evidence="3 4" key="1">
    <citation type="submission" date="2018-07" db="EMBL/GenBank/DDBJ databases">
        <title>Genomic Encyclopedia of Type Strains, Phase IV (KMG-IV): sequencing the most valuable type-strain genomes for metagenomic binning, comparative biology and taxonomic classification.</title>
        <authorList>
            <person name="Goeker M."/>
        </authorList>
    </citation>
    <scope>NUCLEOTIDE SEQUENCE [LARGE SCALE GENOMIC DNA]</scope>
    <source>
        <strain evidence="3 4">DSM 44290</strain>
    </source>
</reference>
<dbReference type="GO" id="GO:0046872">
    <property type="term" value="F:metal ion binding"/>
    <property type="evidence" value="ECO:0007669"/>
    <property type="project" value="UniProtKB-KW"/>
</dbReference>
<proteinExistence type="predicted"/>
<keyword evidence="4" id="KW-1185">Reference proteome</keyword>
<protein>
    <submittedName>
        <fullName evidence="3">Copper chaperone CopZ</fullName>
    </submittedName>
</protein>
<keyword evidence="1" id="KW-0479">Metal-binding</keyword>
<evidence type="ECO:0000256" key="1">
    <source>
        <dbReference type="ARBA" id="ARBA00022723"/>
    </source>
</evidence>
<dbReference type="CDD" id="cd00371">
    <property type="entry name" value="HMA"/>
    <property type="match status" value="1"/>
</dbReference>
<dbReference type="AlphaFoldDB" id="A0A370HWJ1"/>
<dbReference type="Gene3D" id="3.30.70.100">
    <property type="match status" value="1"/>
</dbReference>
<dbReference type="Proteomes" id="UP000254869">
    <property type="component" value="Unassembled WGS sequence"/>
</dbReference>
<dbReference type="InterPro" id="IPR017969">
    <property type="entry name" value="Heavy-metal-associated_CS"/>
</dbReference>
<dbReference type="RefSeq" id="WP_068005892.1">
    <property type="nucleotide sequence ID" value="NZ_QQBC01000014.1"/>
</dbReference>
<evidence type="ECO:0000259" key="2">
    <source>
        <dbReference type="PROSITE" id="PS50846"/>
    </source>
</evidence>
<comment type="caution">
    <text evidence="3">The sequence shown here is derived from an EMBL/GenBank/DDBJ whole genome shotgun (WGS) entry which is preliminary data.</text>
</comment>
<dbReference type="PROSITE" id="PS50846">
    <property type="entry name" value="HMA_2"/>
    <property type="match status" value="1"/>
</dbReference>
<sequence>MSKATFSVDGLHCQGCVHTVEQTLSALADVHSVTVDLDMRGVSAVTVDADREIRAEEVQKALDTTGNFTVV</sequence>
<feature type="domain" description="HMA" evidence="2">
    <location>
        <begin position="2"/>
        <end position="70"/>
    </location>
</feature>
<evidence type="ECO:0000313" key="4">
    <source>
        <dbReference type="Proteomes" id="UP000254869"/>
    </source>
</evidence>
<dbReference type="SUPFAM" id="SSF55008">
    <property type="entry name" value="HMA, heavy metal-associated domain"/>
    <property type="match status" value="1"/>
</dbReference>
<gene>
    <name evidence="3" type="ORF">DFR76_11449</name>
</gene>
<dbReference type="STRING" id="1210086.GCA_001613105_06443"/>
<name>A0A370HWJ1_9NOCA</name>
<organism evidence="3 4">
    <name type="scientific">Nocardia pseudobrasiliensis</name>
    <dbReference type="NCBI Taxonomy" id="45979"/>
    <lineage>
        <taxon>Bacteria</taxon>
        <taxon>Bacillati</taxon>
        <taxon>Actinomycetota</taxon>
        <taxon>Actinomycetes</taxon>
        <taxon>Mycobacteriales</taxon>
        <taxon>Nocardiaceae</taxon>
        <taxon>Nocardia</taxon>
    </lineage>
</organism>
<dbReference type="Pfam" id="PF00403">
    <property type="entry name" value="HMA"/>
    <property type="match status" value="1"/>
</dbReference>
<accession>A0A370HWJ1</accession>
<evidence type="ECO:0000313" key="3">
    <source>
        <dbReference type="EMBL" id="RDI61324.1"/>
    </source>
</evidence>
<dbReference type="EMBL" id="QQBC01000014">
    <property type="protein sequence ID" value="RDI61324.1"/>
    <property type="molecule type" value="Genomic_DNA"/>
</dbReference>